<feature type="domain" description="Response regulatory" evidence="5">
    <location>
        <begin position="6"/>
        <end position="121"/>
    </location>
</feature>
<dbReference type="Gene3D" id="3.40.50.2300">
    <property type="match status" value="1"/>
</dbReference>
<feature type="domain" description="HTH luxR-type" evidence="4">
    <location>
        <begin position="143"/>
        <end position="208"/>
    </location>
</feature>
<dbReference type="SMART" id="SM00421">
    <property type="entry name" value="HTH_LUXR"/>
    <property type="match status" value="1"/>
</dbReference>
<dbReference type="Pfam" id="PF00196">
    <property type="entry name" value="GerE"/>
    <property type="match status" value="1"/>
</dbReference>
<dbReference type="SUPFAM" id="SSF52172">
    <property type="entry name" value="CheY-like"/>
    <property type="match status" value="1"/>
</dbReference>
<feature type="modified residue" description="4-aspartylphosphate" evidence="3">
    <location>
        <position position="56"/>
    </location>
</feature>
<reference evidence="6 7" key="1">
    <citation type="submission" date="2023-10" db="EMBL/GenBank/DDBJ databases">
        <title>Novel methanotroph of the genus Methylocapsa from a subarctic wetland.</title>
        <authorList>
            <person name="Belova S.E."/>
            <person name="Oshkin I.Y."/>
            <person name="Miroshnikov K."/>
            <person name="Dedysh S.N."/>
        </authorList>
    </citation>
    <scope>NUCLEOTIDE SEQUENCE [LARGE SCALE GENOMIC DNA]</scope>
    <source>
        <strain evidence="6 7">RX1</strain>
    </source>
</reference>
<dbReference type="PANTHER" id="PTHR43214:SF43">
    <property type="entry name" value="TWO-COMPONENT RESPONSE REGULATOR"/>
    <property type="match status" value="1"/>
</dbReference>
<dbReference type="CDD" id="cd17535">
    <property type="entry name" value="REC_NarL-like"/>
    <property type="match status" value="1"/>
</dbReference>
<accession>A0ABZ0HY71</accession>
<dbReference type="EMBL" id="CP136862">
    <property type="protein sequence ID" value="WOJ91354.1"/>
    <property type="molecule type" value="Genomic_DNA"/>
</dbReference>
<evidence type="ECO:0000259" key="4">
    <source>
        <dbReference type="PROSITE" id="PS50043"/>
    </source>
</evidence>
<evidence type="ECO:0000259" key="5">
    <source>
        <dbReference type="PROSITE" id="PS50110"/>
    </source>
</evidence>
<dbReference type="InterPro" id="IPR058245">
    <property type="entry name" value="NreC/VraR/RcsB-like_REC"/>
</dbReference>
<keyword evidence="1 3" id="KW-0597">Phosphoprotein</keyword>
<dbReference type="InterPro" id="IPR039420">
    <property type="entry name" value="WalR-like"/>
</dbReference>
<dbReference type="SUPFAM" id="SSF46894">
    <property type="entry name" value="C-terminal effector domain of the bipartite response regulators"/>
    <property type="match status" value="1"/>
</dbReference>
<dbReference type="InterPro" id="IPR001789">
    <property type="entry name" value="Sig_transdc_resp-reg_receiver"/>
</dbReference>
<organism evidence="6 7">
    <name type="scientific">Methylocapsa polymorpha</name>
    <dbReference type="NCBI Taxonomy" id="3080828"/>
    <lineage>
        <taxon>Bacteria</taxon>
        <taxon>Pseudomonadati</taxon>
        <taxon>Pseudomonadota</taxon>
        <taxon>Alphaproteobacteria</taxon>
        <taxon>Hyphomicrobiales</taxon>
        <taxon>Beijerinckiaceae</taxon>
        <taxon>Methylocapsa</taxon>
    </lineage>
</organism>
<dbReference type="PROSITE" id="PS50110">
    <property type="entry name" value="RESPONSE_REGULATORY"/>
    <property type="match status" value="1"/>
</dbReference>
<evidence type="ECO:0000256" key="1">
    <source>
        <dbReference type="ARBA" id="ARBA00022553"/>
    </source>
</evidence>
<dbReference type="InterPro" id="IPR016032">
    <property type="entry name" value="Sig_transdc_resp-reg_C-effctor"/>
</dbReference>
<dbReference type="InterPro" id="IPR000792">
    <property type="entry name" value="Tscrpt_reg_LuxR_C"/>
</dbReference>
<dbReference type="Proteomes" id="UP001626536">
    <property type="component" value="Chromosome"/>
</dbReference>
<sequence>MNDRVKVLVIEDHPIVRDGCQRIFNRRPDIEMAEAVSAVAGLARNREFAPNVIVLDVGLPDASGFDIIPELLADNAHAKVIIFSMYEAPSFVTCALEKGAKGYITKNDDPNAILKAIDKVLSGAVYLGQAVAQHLAMANLAPANDPLRDLNDRERQIMRLLGEGKSMTEISVQLALGYKTVANAVAAVKQKLRITTSSALIKFAVELRTKT</sequence>
<keyword evidence="2" id="KW-0238">DNA-binding</keyword>
<gene>
    <name evidence="6" type="ORF">RZS28_08905</name>
</gene>
<dbReference type="CDD" id="cd06170">
    <property type="entry name" value="LuxR_C_like"/>
    <property type="match status" value="1"/>
</dbReference>
<evidence type="ECO:0000256" key="3">
    <source>
        <dbReference type="PROSITE-ProRule" id="PRU00169"/>
    </source>
</evidence>
<dbReference type="InterPro" id="IPR011006">
    <property type="entry name" value="CheY-like_superfamily"/>
</dbReference>
<protein>
    <submittedName>
        <fullName evidence="6">Response regulator transcription factor</fullName>
    </submittedName>
</protein>
<proteinExistence type="predicted"/>
<dbReference type="RefSeq" id="WP_407340951.1">
    <property type="nucleotide sequence ID" value="NZ_CP136862.1"/>
</dbReference>
<keyword evidence="7" id="KW-1185">Reference proteome</keyword>
<evidence type="ECO:0000256" key="2">
    <source>
        <dbReference type="ARBA" id="ARBA00023125"/>
    </source>
</evidence>
<dbReference type="PANTHER" id="PTHR43214">
    <property type="entry name" value="TWO-COMPONENT RESPONSE REGULATOR"/>
    <property type="match status" value="1"/>
</dbReference>
<dbReference type="Pfam" id="PF00072">
    <property type="entry name" value="Response_reg"/>
    <property type="match status" value="1"/>
</dbReference>
<dbReference type="PROSITE" id="PS50043">
    <property type="entry name" value="HTH_LUXR_2"/>
    <property type="match status" value="1"/>
</dbReference>
<name>A0ABZ0HY71_9HYPH</name>
<dbReference type="SMART" id="SM00448">
    <property type="entry name" value="REC"/>
    <property type="match status" value="1"/>
</dbReference>
<dbReference type="PRINTS" id="PR00038">
    <property type="entry name" value="HTHLUXR"/>
</dbReference>
<evidence type="ECO:0000313" key="6">
    <source>
        <dbReference type="EMBL" id="WOJ91354.1"/>
    </source>
</evidence>
<evidence type="ECO:0000313" key="7">
    <source>
        <dbReference type="Proteomes" id="UP001626536"/>
    </source>
</evidence>